<keyword evidence="4" id="KW-1185">Reference proteome</keyword>
<proteinExistence type="predicted"/>
<evidence type="ECO:0000313" key="3">
    <source>
        <dbReference type="EMBL" id="MFD1587939.1"/>
    </source>
</evidence>
<feature type="transmembrane region" description="Helical" evidence="2">
    <location>
        <begin position="87"/>
        <end position="111"/>
    </location>
</feature>
<feature type="transmembrane region" description="Helical" evidence="2">
    <location>
        <begin position="50"/>
        <end position="75"/>
    </location>
</feature>
<organism evidence="3 4">
    <name type="scientific">Halorientalis brevis</name>
    <dbReference type="NCBI Taxonomy" id="1126241"/>
    <lineage>
        <taxon>Archaea</taxon>
        <taxon>Methanobacteriati</taxon>
        <taxon>Methanobacteriota</taxon>
        <taxon>Stenosarchaea group</taxon>
        <taxon>Halobacteria</taxon>
        <taxon>Halobacteriales</taxon>
        <taxon>Haloarculaceae</taxon>
        <taxon>Halorientalis</taxon>
    </lineage>
</organism>
<evidence type="ECO:0000313" key="4">
    <source>
        <dbReference type="Proteomes" id="UP001597119"/>
    </source>
</evidence>
<dbReference type="RefSeq" id="WP_247380381.1">
    <property type="nucleotide sequence ID" value="NZ_JALLGV010000008.1"/>
</dbReference>
<keyword evidence="2" id="KW-0812">Transmembrane</keyword>
<dbReference type="EMBL" id="JBHUDJ010000006">
    <property type="protein sequence ID" value="MFD1587939.1"/>
    <property type="molecule type" value="Genomic_DNA"/>
</dbReference>
<sequence length="154" mass="16352">MKRVVAEYEDADDASAAEADLRDADLEPVRPDVDNRFFDPAARPPEARGLVWGGLVGGVLGTVLLGAMALDFLWLPRLSPIMTASRLTLLVFGFGLGAAAGGFVGGVWGTYQDIPDPTGPRVAVDAPDDRASDAKERLRAHDPSALDEAVTTHR</sequence>
<evidence type="ECO:0000256" key="1">
    <source>
        <dbReference type="SAM" id="MobiDB-lite"/>
    </source>
</evidence>
<feature type="region of interest" description="Disordered" evidence="1">
    <location>
        <begin position="118"/>
        <end position="154"/>
    </location>
</feature>
<protein>
    <submittedName>
        <fullName evidence="3">Uncharacterized protein</fullName>
    </submittedName>
</protein>
<keyword evidence="2" id="KW-0472">Membrane</keyword>
<gene>
    <name evidence="3" type="ORF">ACFR9U_13200</name>
</gene>
<evidence type="ECO:0000256" key="2">
    <source>
        <dbReference type="SAM" id="Phobius"/>
    </source>
</evidence>
<feature type="compositionally biased region" description="Basic and acidic residues" evidence="1">
    <location>
        <begin position="127"/>
        <end position="144"/>
    </location>
</feature>
<accession>A0ABD6CDK9</accession>
<name>A0ABD6CDK9_9EURY</name>
<comment type="caution">
    <text evidence="3">The sequence shown here is derived from an EMBL/GenBank/DDBJ whole genome shotgun (WGS) entry which is preliminary data.</text>
</comment>
<reference evidence="3 4" key="1">
    <citation type="journal article" date="2019" name="Int. J. Syst. Evol. Microbiol.">
        <title>The Global Catalogue of Microorganisms (GCM) 10K type strain sequencing project: providing services to taxonomists for standard genome sequencing and annotation.</title>
        <authorList>
            <consortium name="The Broad Institute Genomics Platform"/>
            <consortium name="The Broad Institute Genome Sequencing Center for Infectious Disease"/>
            <person name="Wu L."/>
            <person name="Ma J."/>
        </authorList>
    </citation>
    <scope>NUCLEOTIDE SEQUENCE [LARGE SCALE GENOMIC DNA]</scope>
    <source>
        <strain evidence="3 4">CGMCC 1.12125</strain>
    </source>
</reference>
<dbReference type="AlphaFoldDB" id="A0ABD6CDK9"/>
<keyword evidence="2" id="KW-1133">Transmembrane helix</keyword>
<dbReference type="Proteomes" id="UP001597119">
    <property type="component" value="Unassembled WGS sequence"/>
</dbReference>